<accession>A0A939J1E1</accession>
<dbReference type="Proteomes" id="UP000664096">
    <property type="component" value="Unassembled WGS sequence"/>
</dbReference>
<reference evidence="2" key="1">
    <citation type="submission" date="2020-12" db="EMBL/GenBank/DDBJ databases">
        <title>Oil enriched cultivation method for isolating marine PHA-producing bacteria.</title>
        <authorList>
            <person name="Zheng W."/>
            <person name="Yu S."/>
            <person name="Huang Y."/>
        </authorList>
    </citation>
    <scope>NUCLEOTIDE SEQUENCE</scope>
    <source>
        <strain evidence="2">SY-2-12</strain>
    </source>
</reference>
<dbReference type="RefSeq" id="WP_207141877.1">
    <property type="nucleotide sequence ID" value="NZ_JAEKJZ010000003.1"/>
</dbReference>
<keyword evidence="1" id="KW-0175">Coiled coil</keyword>
<proteinExistence type="predicted"/>
<evidence type="ECO:0000313" key="2">
    <source>
        <dbReference type="EMBL" id="MBN9672041.1"/>
    </source>
</evidence>
<organism evidence="2 3">
    <name type="scientific">Roseibium aggregatum</name>
    <dbReference type="NCBI Taxonomy" id="187304"/>
    <lineage>
        <taxon>Bacteria</taxon>
        <taxon>Pseudomonadati</taxon>
        <taxon>Pseudomonadota</taxon>
        <taxon>Alphaproteobacteria</taxon>
        <taxon>Hyphomicrobiales</taxon>
        <taxon>Stappiaceae</taxon>
        <taxon>Roseibium</taxon>
    </lineage>
</organism>
<dbReference type="AlphaFoldDB" id="A0A939J1E1"/>
<evidence type="ECO:0000313" key="3">
    <source>
        <dbReference type="Proteomes" id="UP000664096"/>
    </source>
</evidence>
<feature type="coiled-coil region" evidence="1">
    <location>
        <begin position="5"/>
        <end position="55"/>
    </location>
</feature>
<protein>
    <submittedName>
        <fullName evidence="2">Uncharacterized protein</fullName>
    </submittedName>
</protein>
<evidence type="ECO:0000256" key="1">
    <source>
        <dbReference type="SAM" id="Coils"/>
    </source>
</evidence>
<sequence>MSGDLKACREKHRRLKQEIRRLEAEPRSPATKLKLLVAKRNLQDLIRHMREKQAEAGSQMSRSTAVSQAVNVYARTAQALKTQGK</sequence>
<dbReference type="EMBL" id="JAEKJZ010000003">
    <property type="protein sequence ID" value="MBN9672041.1"/>
    <property type="molecule type" value="Genomic_DNA"/>
</dbReference>
<comment type="caution">
    <text evidence="2">The sequence shown here is derived from an EMBL/GenBank/DDBJ whole genome shotgun (WGS) entry which is preliminary data.</text>
</comment>
<gene>
    <name evidence="2" type="ORF">JF539_16945</name>
</gene>
<name>A0A939J1E1_9HYPH</name>